<organism evidence="4 5">
    <name type="scientific">Stakelama marina</name>
    <dbReference type="NCBI Taxonomy" id="2826939"/>
    <lineage>
        <taxon>Bacteria</taxon>
        <taxon>Pseudomonadati</taxon>
        <taxon>Pseudomonadota</taxon>
        <taxon>Alphaproteobacteria</taxon>
        <taxon>Sphingomonadales</taxon>
        <taxon>Sphingomonadaceae</taxon>
        <taxon>Stakelama</taxon>
    </lineage>
</organism>
<dbReference type="RefSeq" id="WP_284052961.1">
    <property type="nucleotide sequence ID" value="NZ_JAGRQC010000001.1"/>
</dbReference>
<dbReference type="NCBIfam" id="TIGR01845">
    <property type="entry name" value="outer_NodT"/>
    <property type="match status" value="1"/>
</dbReference>
<dbReference type="EMBL" id="JAGRQC010000001">
    <property type="protein sequence ID" value="MBR0551694.1"/>
    <property type="molecule type" value="Genomic_DNA"/>
</dbReference>
<dbReference type="PANTHER" id="PTHR30203:SF25">
    <property type="entry name" value="OUTER MEMBRANE PROTEIN-RELATED"/>
    <property type="match status" value="1"/>
</dbReference>
<dbReference type="Pfam" id="PF02321">
    <property type="entry name" value="OEP"/>
    <property type="match status" value="2"/>
</dbReference>
<comment type="similarity">
    <text evidence="1 2">Belongs to the outer membrane factor (OMF) (TC 1.B.17) family.</text>
</comment>
<evidence type="ECO:0000313" key="4">
    <source>
        <dbReference type="EMBL" id="MBR0551694.1"/>
    </source>
</evidence>
<dbReference type="Gene3D" id="1.20.1600.10">
    <property type="entry name" value="Outer membrane efflux proteins (OEP)"/>
    <property type="match status" value="1"/>
</dbReference>
<name>A0A8T4ICW6_9SPHN</name>
<proteinExistence type="inferred from homology"/>
<reference evidence="4" key="1">
    <citation type="submission" date="2021-04" db="EMBL/GenBank/DDBJ databases">
        <title>Ouciella asimina sp. nov., isolated from the surface seawater in the hydrothermal field of Okinawa Trough.</title>
        <authorList>
            <person name="Shuang W."/>
        </authorList>
    </citation>
    <scope>NUCLEOTIDE SEQUENCE</scope>
    <source>
        <strain evidence="4">LXI357</strain>
    </source>
</reference>
<keyword evidence="2" id="KW-1134">Transmembrane beta strand</keyword>
<evidence type="ECO:0000256" key="2">
    <source>
        <dbReference type="RuleBase" id="RU362097"/>
    </source>
</evidence>
<protein>
    <submittedName>
        <fullName evidence="4">Efflux transporter outer membrane subunit</fullName>
    </submittedName>
</protein>
<comment type="subcellular location">
    <subcellularLocation>
        <location evidence="2">Cell membrane</location>
        <topology evidence="2">Lipid-anchor</topology>
    </subcellularLocation>
</comment>
<dbReference type="GO" id="GO:0005886">
    <property type="term" value="C:plasma membrane"/>
    <property type="evidence" value="ECO:0007669"/>
    <property type="project" value="UniProtKB-SubCell"/>
</dbReference>
<dbReference type="PROSITE" id="PS51257">
    <property type="entry name" value="PROKAR_LIPOPROTEIN"/>
    <property type="match status" value="1"/>
</dbReference>
<dbReference type="SUPFAM" id="SSF56954">
    <property type="entry name" value="Outer membrane efflux proteins (OEP)"/>
    <property type="match status" value="1"/>
</dbReference>
<dbReference type="Gene3D" id="2.20.200.10">
    <property type="entry name" value="Outer membrane efflux proteins (OEP)"/>
    <property type="match status" value="1"/>
</dbReference>
<dbReference type="GO" id="GO:0015562">
    <property type="term" value="F:efflux transmembrane transporter activity"/>
    <property type="evidence" value="ECO:0007669"/>
    <property type="project" value="InterPro"/>
</dbReference>
<comment type="caution">
    <text evidence="4">The sequence shown here is derived from an EMBL/GenBank/DDBJ whole genome shotgun (WGS) entry which is preliminary data.</text>
</comment>
<dbReference type="PANTHER" id="PTHR30203">
    <property type="entry name" value="OUTER MEMBRANE CATION EFFLUX PROTEIN"/>
    <property type="match status" value="1"/>
</dbReference>
<dbReference type="AlphaFoldDB" id="A0A8T4ICW6"/>
<dbReference type="InterPro" id="IPR003423">
    <property type="entry name" value="OMP_efflux"/>
</dbReference>
<dbReference type="InterPro" id="IPR010131">
    <property type="entry name" value="MdtP/NodT-like"/>
</dbReference>
<keyword evidence="5" id="KW-1185">Reference proteome</keyword>
<evidence type="ECO:0000256" key="3">
    <source>
        <dbReference type="SAM" id="MobiDB-lite"/>
    </source>
</evidence>
<keyword evidence="2" id="KW-0564">Palmitate</keyword>
<gene>
    <name evidence="4" type="ORF">J7S20_04140</name>
</gene>
<dbReference type="Proteomes" id="UP000676996">
    <property type="component" value="Unassembled WGS sequence"/>
</dbReference>
<feature type="region of interest" description="Disordered" evidence="3">
    <location>
        <begin position="283"/>
        <end position="305"/>
    </location>
</feature>
<evidence type="ECO:0000313" key="5">
    <source>
        <dbReference type="Proteomes" id="UP000676996"/>
    </source>
</evidence>
<keyword evidence="2" id="KW-0449">Lipoprotein</keyword>
<keyword evidence="2" id="KW-0472">Membrane</keyword>
<sequence>MQKSVAPVTLAILLAGCTVGPDYTQPKVETPASFAEPTPVNASADSVDLAHWWTAFGDPELDRLVDTALDQGLDIKAAASRIRQARYAEATARSRFLPQINASGGVNRVDFSKNAGFASLASLFSGSGGGGGGAGSSGGVALPGGGITTYSAGFDASWEIDLFGAGTRSAEAAAARVGAAEWNARDAAVSLAAEVANSYLQLRTLQKREAVLREEAARQQRLSLLQSHRAQVGLTPETDSIRQRASLSATEAAIEPVIVQERIQMHAIAVLLGKQPGALIDQLSQPTNATDTPPPVPPGLPSDLLRRRPDVRAAERRLAAATGDVGVAVADLYPHFSLTGVAELISSSLASLFESDSLQTTAGAKAIFPVLDFGRRRGQVDIRQEDRQQAYIAYQKTVLGALKDVEDALVRVQGEQNRNKRLQASVSDAERGLKAVRAKYDTGLVDLSAVLQAQASVLDARNQLAESDGALKQALASLYKALGGGWDEATIKGIEATQPTPLDASQQQP</sequence>
<evidence type="ECO:0000256" key="1">
    <source>
        <dbReference type="ARBA" id="ARBA00007613"/>
    </source>
</evidence>
<keyword evidence="2" id="KW-0812">Transmembrane</keyword>
<accession>A0A8T4ICW6</accession>